<evidence type="ECO:0008006" key="4">
    <source>
        <dbReference type="Google" id="ProtNLM"/>
    </source>
</evidence>
<name>A0AAX1MZR9_9BACT</name>
<dbReference type="AlphaFoldDB" id="A0AAX1MZR9"/>
<protein>
    <recommendedName>
        <fullName evidence="4">Integral membrane protein</fullName>
    </recommendedName>
</protein>
<feature type="transmembrane region" description="Helical" evidence="1">
    <location>
        <begin position="164"/>
        <end position="185"/>
    </location>
</feature>
<dbReference type="EMBL" id="CP076132">
    <property type="protein sequence ID" value="QWG00760.1"/>
    <property type="molecule type" value="Genomic_DNA"/>
</dbReference>
<gene>
    <name evidence="2" type="ORF">KMW28_13980</name>
</gene>
<proteinExistence type="predicted"/>
<reference evidence="2 3" key="1">
    <citation type="submission" date="2021-05" db="EMBL/GenBank/DDBJ databases">
        <title>Comparative genomic studies on the polysaccharide-degrading batcterial strains of the Flammeovirga genus.</title>
        <authorList>
            <person name="Zewei F."/>
            <person name="Zheng Z."/>
            <person name="Yu L."/>
            <person name="Ruyue G."/>
            <person name="Yanhong M."/>
            <person name="Yuanyuan C."/>
            <person name="Jingyan G."/>
            <person name="Wenjun H."/>
        </authorList>
    </citation>
    <scope>NUCLEOTIDE SEQUENCE [LARGE SCALE GENOMIC DNA]</scope>
    <source>
        <strain evidence="2 3">NBRC:100898</strain>
    </source>
</reference>
<evidence type="ECO:0000313" key="2">
    <source>
        <dbReference type="EMBL" id="QWG00760.1"/>
    </source>
</evidence>
<feature type="transmembrane region" description="Helical" evidence="1">
    <location>
        <begin position="6"/>
        <end position="25"/>
    </location>
</feature>
<dbReference type="Proteomes" id="UP000678679">
    <property type="component" value="Chromosome 1"/>
</dbReference>
<keyword evidence="1" id="KW-1133">Transmembrane helix</keyword>
<evidence type="ECO:0000313" key="3">
    <source>
        <dbReference type="Proteomes" id="UP000678679"/>
    </source>
</evidence>
<accession>A0AAX1MZR9</accession>
<keyword evidence="1" id="KW-0812">Transmembrane</keyword>
<organism evidence="2 3">
    <name type="scientific">Flammeovirga yaeyamensis</name>
    <dbReference type="NCBI Taxonomy" id="367791"/>
    <lineage>
        <taxon>Bacteria</taxon>
        <taxon>Pseudomonadati</taxon>
        <taxon>Bacteroidota</taxon>
        <taxon>Cytophagia</taxon>
        <taxon>Cytophagales</taxon>
        <taxon>Flammeovirgaceae</taxon>
        <taxon>Flammeovirga</taxon>
    </lineage>
</organism>
<keyword evidence="3" id="KW-1185">Reference proteome</keyword>
<sequence length="237" mass="28045">MTKQRYTSIFFYTLAVLLWLPILFFDSTFFAEEYFDGKPVTSISVFLLYIFLFKQSSLKIKYLMLVMVPLSWLGELLCCVILDMYDYRGNQIPLYVPIGHACIFSLGWHINQLFDTKTQEKIKKVLTPSFLILFTFIILYFQDTLSFALGILFFWALRRKNYSSFYLIMSCLVLWIEIVGTALHVWKWDTYQWIFQTINPPIGAMFIYIGGDMILGRLCRFLLRLKKVVRRRAILNA</sequence>
<keyword evidence="1" id="KW-0472">Membrane</keyword>
<feature type="transmembrane region" description="Helical" evidence="1">
    <location>
        <begin position="62"/>
        <end position="85"/>
    </location>
</feature>
<feature type="transmembrane region" description="Helical" evidence="1">
    <location>
        <begin position="92"/>
        <end position="110"/>
    </location>
</feature>
<feature type="transmembrane region" description="Helical" evidence="1">
    <location>
        <begin position="130"/>
        <end position="157"/>
    </location>
</feature>
<evidence type="ECO:0000256" key="1">
    <source>
        <dbReference type="SAM" id="Phobius"/>
    </source>
</evidence>
<dbReference type="RefSeq" id="WP_169665098.1">
    <property type="nucleotide sequence ID" value="NZ_CP076132.1"/>
</dbReference>
<dbReference type="KEGG" id="fya:KMW28_13980"/>
<feature type="transmembrane region" description="Helical" evidence="1">
    <location>
        <begin position="205"/>
        <end position="223"/>
    </location>
</feature>